<gene>
    <name evidence="8" type="ORF">SLS63_001487</name>
</gene>
<evidence type="ECO:0000256" key="3">
    <source>
        <dbReference type="ARBA" id="ARBA00023002"/>
    </source>
</evidence>
<dbReference type="InterPro" id="IPR001128">
    <property type="entry name" value="Cyt_P450"/>
</dbReference>
<proteinExistence type="inferred from homology"/>
<dbReference type="PANTHER" id="PTHR46300">
    <property type="entry name" value="P450, PUTATIVE (EUROFUNG)-RELATED-RELATED"/>
    <property type="match status" value="1"/>
</dbReference>
<dbReference type="PRINTS" id="PR00385">
    <property type="entry name" value="P450"/>
</dbReference>
<dbReference type="SUPFAM" id="SSF48264">
    <property type="entry name" value="Cytochrome P450"/>
    <property type="match status" value="1"/>
</dbReference>
<dbReference type="InterPro" id="IPR036396">
    <property type="entry name" value="Cyt_P450_sf"/>
</dbReference>
<evidence type="ECO:0000256" key="5">
    <source>
        <dbReference type="ARBA" id="ARBA00023033"/>
    </source>
</evidence>
<organism evidence="8 9">
    <name type="scientific">Diaporthe eres</name>
    <name type="common">Phomopsis oblonga</name>
    <dbReference type="NCBI Taxonomy" id="83184"/>
    <lineage>
        <taxon>Eukaryota</taxon>
        <taxon>Fungi</taxon>
        <taxon>Dikarya</taxon>
        <taxon>Ascomycota</taxon>
        <taxon>Pezizomycotina</taxon>
        <taxon>Sordariomycetes</taxon>
        <taxon>Sordariomycetidae</taxon>
        <taxon>Diaporthales</taxon>
        <taxon>Diaporthaceae</taxon>
        <taxon>Diaporthe</taxon>
        <taxon>Diaporthe eres species complex</taxon>
    </lineage>
</organism>
<keyword evidence="3" id="KW-0560">Oxidoreductase</keyword>
<dbReference type="EMBL" id="JAKNSF020000003">
    <property type="protein sequence ID" value="KAK7740285.1"/>
    <property type="molecule type" value="Genomic_DNA"/>
</dbReference>
<reference evidence="8 9" key="1">
    <citation type="submission" date="2024-02" db="EMBL/GenBank/DDBJ databases">
        <title>De novo assembly and annotation of 12 fungi associated with fruit tree decline syndrome in Ontario, Canada.</title>
        <authorList>
            <person name="Sulman M."/>
            <person name="Ellouze W."/>
            <person name="Ilyukhin E."/>
        </authorList>
    </citation>
    <scope>NUCLEOTIDE SEQUENCE [LARGE SCALE GENOMIC DNA]</scope>
    <source>
        <strain evidence="8 9">M169</strain>
    </source>
</reference>
<keyword evidence="7" id="KW-0732">Signal</keyword>
<dbReference type="Gene3D" id="1.10.630.10">
    <property type="entry name" value="Cytochrome P450"/>
    <property type="match status" value="1"/>
</dbReference>
<dbReference type="InterPro" id="IPR002401">
    <property type="entry name" value="Cyt_P450_E_grp-I"/>
</dbReference>
<dbReference type="PRINTS" id="PR00463">
    <property type="entry name" value="EP450I"/>
</dbReference>
<dbReference type="Proteomes" id="UP001430848">
    <property type="component" value="Unassembled WGS sequence"/>
</dbReference>
<dbReference type="CDD" id="cd11065">
    <property type="entry name" value="CYP64-like"/>
    <property type="match status" value="1"/>
</dbReference>
<keyword evidence="4" id="KW-0408">Iron</keyword>
<keyword evidence="5" id="KW-0503">Monooxygenase</keyword>
<dbReference type="Pfam" id="PF00067">
    <property type="entry name" value="p450"/>
    <property type="match status" value="1"/>
</dbReference>
<name>A0ABR1PMG8_DIAER</name>
<comment type="caution">
    <text evidence="8">The sequence shown here is derived from an EMBL/GenBank/DDBJ whole genome shotgun (WGS) entry which is preliminary data.</text>
</comment>
<evidence type="ECO:0000256" key="7">
    <source>
        <dbReference type="SAM" id="SignalP"/>
    </source>
</evidence>
<feature type="signal peptide" evidence="7">
    <location>
        <begin position="1"/>
        <end position="24"/>
    </location>
</feature>
<keyword evidence="9" id="KW-1185">Reference proteome</keyword>
<evidence type="ECO:0000256" key="4">
    <source>
        <dbReference type="ARBA" id="ARBA00023004"/>
    </source>
</evidence>
<evidence type="ECO:0008006" key="10">
    <source>
        <dbReference type="Google" id="ProtNLM"/>
    </source>
</evidence>
<evidence type="ECO:0000313" key="9">
    <source>
        <dbReference type="Proteomes" id="UP001430848"/>
    </source>
</evidence>
<feature type="region of interest" description="Disordered" evidence="6">
    <location>
        <begin position="403"/>
        <end position="423"/>
    </location>
</feature>
<dbReference type="PANTHER" id="PTHR46300:SF2">
    <property type="entry name" value="CYTOCHROME P450 MONOOXYGENASE ALNH-RELATED"/>
    <property type="match status" value="1"/>
</dbReference>
<protein>
    <recommendedName>
        <fullName evidence="10">Cytochrome P450</fullName>
    </recommendedName>
</protein>
<evidence type="ECO:0000256" key="6">
    <source>
        <dbReference type="SAM" id="MobiDB-lite"/>
    </source>
</evidence>
<feature type="chain" id="PRO_5047327164" description="Cytochrome P450" evidence="7">
    <location>
        <begin position="25"/>
        <end position="541"/>
    </location>
</feature>
<evidence type="ECO:0000256" key="1">
    <source>
        <dbReference type="ARBA" id="ARBA00010617"/>
    </source>
</evidence>
<evidence type="ECO:0000313" key="8">
    <source>
        <dbReference type="EMBL" id="KAK7740285.1"/>
    </source>
</evidence>
<evidence type="ECO:0000256" key="2">
    <source>
        <dbReference type="ARBA" id="ARBA00022723"/>
    </source>
</evidence>
<comment type="similarity">
    <text evidence="1">Belongs to the cytochrome P450 family.</text>
</comment>
<dbReference type="InterPro" id="IPR050364">
    <property type="entry name" value="Cytochrome_P450_fung"/>
</dbReference>
<sequence length="541" mass="61686">MAYATLIPLFIIATIIFQLRNVGRRPKDYPPGPPTMPIIGNIHQVPQKHPHVQFKKWAEEYGPVYSLILGTNVMIVLSSDKAIKDLLDKRSNIYSSRTELYLGNLVSGYLRVLLMQYGETWRMIRKIMHSVLHINASKGYVPYQDLESKQMLCGILDEPHFFADHIRRFTNSLTTQMVFGFRTIDIHDENLKRLYDCVEQWSEVMGSSAAAFLDVFPLLRKLPDFMLPMRRYAKELHRKEKALYVGHWMDTKQKIYQGTAMPCFSVGVAEGQKAYGFSDDLAGYIVGSLHEAGSDTTASTLNGFVQAMVLYPSVQKQAQLELDNLCGTERLPTIEDWDSLPYVRACVKEALRWMPTAILGMPHSVIQDDEYMGYKIPKGAGVMWNVWAINMDENRFKTPRAFDPSRYEGDNQTSAEAAMNSDPSQRDHFVFGAGRRVCQGMHIADRSLFLSISRLLWAFNFEKAVDAQGREIVPDENDLTEGFLVQPNPFPAKITPRSEKHAQAIRKEWEGCQTLLDESKQWKEVPKGMVLKAPMPSELKD</sequence>
<accession>A0ABR1PMG8</accession>
<keyword evidence="2" id="KW-0479">Metal-binding</keyword>